<keyword evidence="1" id="KW-0175">Coiled coil</keyword>
<evidence type="ECO:0000256" key="1">
    <source>
        <dbReference type="SAM" id="Coils"/>
    </source>
</evidence>
<sequence>MNPEDRNDEPTDLLRELENLQRVLDDAAGEHGADIPVLEPMDDIPVLDDLFNADEVPTLRAVNAAVSNVTPLRPQTPAVEAEPTADADTALEEAPQLKEAEAVVDTDLAVPAIAETPAEPVSPAVSTQAPKASISANPFLPQSVLDRLAQEREAAQHSAEEAHRTMQRVMEQKQQRAQTGISDLGNRLSPAQKERMIEQLVAEMLPEITEKLKDRLRNMLR</sequence>
<comment type="caution">
    <text evidence="2">The sequence shown here is derived from an EMBL/GenBank/DDBJ whole genome shotgun (WGS) entry which is preliminary data.</text>
</comment>
<accession>A0ABS7ZUT0</accession>
<proteinExistence type="predicted"/>
<organism evidence="2 3">
    <name type="scientific">Thalassolituus marinus</name>
    <dbReference type="NCBI Taxonomy" id="671053"/>
    <lineage>
        <taxon>Bacteria</taxon>
        <taxon>Pseudomonadati</taxon>
        <taxon>Pseudomonadota</taxon>
        <taxon>Gammaproteobacteria</taxon>
        <taxon>Oceanospirillales</taxon>
        <taxon>Oceanospirillaceae</taxon>
        <taxon>Thalassolituus</taxon>
    </lineage>
</organism>
<keyword evidence="3" id="KW-1185">Reference proteome</keyword>
<protein>
    <submittedName>
        <fullName evidence="2">Uncharacterized protein</fullName>
    </submittedName>
</protein>
<reference evidence="2 3" key="1">
    <citation type="submission" date="2020-12" db="EMBL/GenBank/DDBJ databases">
        <title>Novel Thalassolituus-related marine hydrocarbonoclastic bacteria mediated algae-derived hydrocarbons mineralization in twilight zone of the northern South China Sea.</title>
        <authorList>
            <person name="Dong C."/>
        </authorList>
    </citation>
    <scope>NUCLEOTIDE SEQUENCE [LARGE SCALE GENOMIC DNA]</scope>
    <source>
        <strain evidence="2 3">IMCC1826</strain>
    </source>
</reference>
<gene>
    <name evidence="2" type="ORF">I9W95_17205</name>
</gene>
<evidence type="ECO:0000313" key="2">
    <source>
        <dbReference type="EMBL" id="MCA6065337.1"/>
    </source>
</evidence>
<name>A0ABS7ZUT0_9GAMM</name>
<feature type="coiled-coil region" evidence="1">
    <location>
        <begin position="145"/>
        <end position="172"/>
    </location>
</feature>
<evidence type="ECO:0000313" key="3">
    <source>
        <dbReference type="Proteomes" id="UP000714380"/>
    </source>
</evidence>
<dbReference type="RefSeq" id="WP_225677179.1">
    <property type="nucleotide sequence ID" value="NZ_JAEDAH010000104.1"/>
</dbReference>
<dbReference type="EMBL" id="JAEDAH010000104">
    <property type="protein sequence ID" value="MCA6065337.1"/>
    <property type="molecule type" value="Genomic_DNA"/>
</dbReference>
<dbReference type="Proteomes" id="UP000714380">
    <property type="component" value="Unassembled WGS sequence"/>
</dbReference>